<evidence type="ECO:0000256" key="1">
    <source>
        <dbReference type="ARBA" id="ARBA00004141"/>
    </source>
</evidence>
<dbReference type="GO" id="GO:0051119">
    <property type="term" value="F:sugar transmembrane transporter activity"/>
    <property type="evidence" value="ECO:0007669"/>
    <property type="project" value="InterPro"/>
</dbReference>
<feature type="transmembrane region" description="Helical" evidence="5">
    <location>
        <begin position="6"/>
        <end position="24"/>
    </location>
</feature>
<organism evidence="6 7">
    <name type="scientific">Flagellimonas olearia</name>
    <dbReference type="NCBI Taxonomy" id="552546"/>
    <lineage>
        <taxon>Bacteria</taxon>
        <taxon>Pseudomonadati</taxon>
        <taxon>Bacteroidota</taxon>
        <taxon>Flavobacteriia</taxon>
        <taxon>Flavobacteriales</taxon>
        <taxon>Flavobacteriaceae</taxon>
        <taxon>Flagellimonas</taxon>
    </lineage>
</organism>
<dbReference type="Gene3D" id="1.20.1280.290">
    <property type="match status" value="1"/>
</dbReference>
<accession>A0A444VMN3</accession>
<feature type="transmembrane region" description="Helical" evidence="5">
    <location>
        <begin position="36"/>
        <end position="53"/>
    </location>
</feature>
<keyword evidence="4 5" id="KW-0472">Membrane</keyword>
<dbReference type="Pfam" id="PF04193">
    <property type="entry name" value="PQ-loop"/>
    <property type="match status" value="1"/>
</dbReference>
<dbReference type="RefSeq" id="WP_129653601.1">
    <property type="nucleotide sequence ID" value="NZ_ML142908.1"/>
</dbReference>
<keyword evidence="7" id="KW-1185">Reference proteome</keyword>
<comment type="caution">
    <text evidence="6">The sequence shown here is derived from an EMBL/GenBank/DDBJ whole genome shotgun (WGS) entry which is preliminary data.</text>
</comment>
<keyword evidence="3 5" id="KW-1133">Transmembrane helix</keyword>
<evidence type="ECO:0000256" key="4">
    <source>
        <dbReference type="ARBA" id="ARBA00023136"/>
    </source>
</evidence>
<feature type="transmembrane region" description="Helical" evidence="5">
    <location>
        <begin position="59"/>
        <end position="79"/>
    </location>
</feature>
<gene>
    <name evidence="6" type="ORF">DN53_09230</name>
</gene>
<dbReference type="NCBIfam" id="NF037968">
    <property type="entry name" value="SemiSWEET_2"/>
    <property type="match status" value="1"/>
</dbReference>
<dbReference type="EMBL" id="JJMP01000003">
    <property type="protein sequence ID" value="RYC52057.1"/>
    <property type="molecule type" value="Genomic_DNA"/>
</dbReference>
<dbReference type="InterPro" id="IPR006603">
    <property type="entry name" value="PQ-loop_rpt"/>
</dbReference>
<dbReference type="AlphaFoldDB" id="A0A444VMN3"/>
<evidence type="ECO:0000256" key="3">
    <source>
        <dbReference type="ARBA" id="ARBA00022989"/>
    </source>
</evidence>
<evidence type="ECO:0000313" key="6">
    <source>
        <dbReference type="EMBL" id="RYC52057.1"/>
    </source>
</evidence>
<reference evidence="6 7" key="1">
    <citation type="submission" date="2014-04" db="EMBL/GenBank/DDBJ databases">
        <title>Whole genome of Muricauda olearia.</title>
        <authorList>
            <person name="Zhang X.-H."/>
            <person name="Tang K."/>
        </authorList>
    </citation>
    <scope>NUCLEOTIDE SEQUENCE [LARGE SCALE GENOMIC DNA]</scope>
    <source>
        <strain evidence="6 7">Th120</strain>
    </source>
</reference>
<evidence type="ECO:0000256" key="2">
    <source>
        <dbReference type="ARBA" id="ARBA00022692"/>
    </source>
</evidence>
<name>A0A444VMN3_9FLAO</name>
<sequence>MDTIEIIGLVAATLTTSAFIPQVYKTWRHKSTRDISLTMYLAFFIGTMLWLYYGYVHGSLAIILANGLTGLLVIVMLFLKLKHK</sequence>
<protein>
    <submittedName>
        <fullName evidence="6">Membrane protein</fullName>
    </submittedName>
</protein>
<keyword evidence="2 5" id="KW-0812">Transmembrane</keyword>
<comment type="subcellular location">
    <subcellularLocation>
        <location evidence="1">Membrane</location>
        <topology evidence="1">Multi-pass membrane protein</topology>
    </subcellularLocation>
</comment>
<evidence type="ECO:0000256" key="5">
    <source>
        <dbReference type="SAM" id="Phobius"/>
    </source>
</evidence>
<proteinExistence type="predicted"/>
<dbReference type="InterPro" id="IPR047662">
    <property type="entry name" value="SemiSWEET"/>
</dbReference>
<evidence type="ECO:0000313" key="7">
    <source>
        <dbReference type="Proteomes" id="UP000290261"/>
    </source>
</evidence>
<dbReference type="Proteomes" id="UP000290261">
    <property type="component" value="Unassembled WGS sequence"/>
</dbReference>
<dbReference type="GO" id="GO:0016020">
    <property type="term" value="C:membrane"/>
    <property type="evidence" value="ECO:0007669"/>
    <property type="project" value="UniProtKB-SubCell"/>
</dbReference>